<proteinExistence type="predicted"/>
<comment type="caution">
    <text evidence="3">The sequence shown here is derived from an EMBL/GenBank/DDBJ whole genome shotgun (WGS) entry which is preliminary data.</text>
</comment>
<keyword evidence="2" id="KW-0732">Signal</keyword>
<evidence type="ECO:0000256" key="2">
    <source>
        <dbReference type="SAM" id="SignalP"/>
    </source>
</evidence>
<feature type="region of interest" description="Disordered" evidence="1">
    <location>
        <begin position="27"/>
        <end position="47"/>
    </location>
</feature>
<protein>
    <submittedName>
        <fullName evidence="3">Uncharacterized protein</fullName>
    </submittedName>
</protein>
<feature type="signal peptide" evidence="2">
    <location>
        <begin position="1"/>
        <end position="19"/>
    </location>
</feature>
<sequence length="95" mass="10649">MASLILLFSDLLWIHEWDATALLATYPPSSLSSSSAPAAQRKTLKDEETVIENNPLEFESRKGYDRQLTLTISEHPELPPPPPGYPVDPNLDFRT</sequence>
<feature type="compositionally biased region" description="Low complexity" evidence="1">
    <location>
        <begin position="27"/>
        <end position="39"/>
    </location>
</feature>
<dbReference type="Proteomes" id="UP001058974">
    <property type="component" value="Chromosome 3"/>
</dbReference>
<dbReference type="Gramene" id="Psat03G0293600-T1">
    <property type="protein sequence ID" value="KAI5427713.1"/>
    <property type="gene ID" value="KIW84_032936"/>
</dbReference>
<organism evidence="3 4">
    <name type="scientific">Pisum sativum</name>
    <name type="common">Garden pea</name>
    <name type="synonym">Lathyrus oleraceus</name>
    <dbReference type="NCBI Taxonomy" id="3888"/>
    <lineage>
        <taxon>Eukaryota</taxon>
        <taxon>Viridiplantae</taxon>
        <taxon>Streptophyta</taxon>
        <taxon>Embryophyta</taxon>
        <taxon>Tracheophyta</taxon>
        <taxon>Spermatophyta</taxon>
        <taxon>Magnoliopsida</taxon>
        <taxon>eudicotyledons</taxon>
        <taxon>Gunneridae</taxon>
        <taxon>Pentapetalae</taxon>
        <taxon>rosids</taxon>
        <taxon>fabids</taxon>
        <taxon>Fabales</taxon>
        <taxon>Fabaceae</taxon>
        <taxon>Papilionoideae</taxon>
        <taxon>50 kb inversion clade</taxon>
        <taxon>NPAAA clade</taxon>
        <taxon>Hologalegina</taxon>
        <taxon>IRL clade</taxon>
        <taxon>Fabeae</taxon>
        <taxon>Lathyrus</taxon>
    </lineage>
</organism>
<gene>
    <name evidence="3" type="ORF">KIW84_032936</name>
</gene>
<evidence type="ECO:0000313" key="3">
    <source>
        <dbReference type="EMBL" id="KAI5427713.1"/>
    </source>
</evidence>
<evidence type="ECO:0000256" key="1">
    <source>
        <dbReference type="SAM" id="MobiDB-lite"/>
    </source>
</evidence>
<dbReference type="EMBL" id="JAMSHJ010000003">
    <property type="protein sequence ID" value="KAI5427713.1"/>
    <property type="molecule type" value="Genomic_DNA"/>
</dbReference>
<accession>A0A9D4XWP0</accession>
<feature type="region of interest" description="Disordered" evidence="1">
    <location>
        <begin position="70"/>
        <end position="95"/>
    </location>
</feature>
<name>A0A9D4XWP0_PEA</name>
<feature type="chain" id="PRO_5039528514" evidence="2">
    <location>
        <begin position="20"/>
        <end position="95"/>
    </location>
</feature>
<dbReference type="AlphaFoldDB" id="A0A9D4XWP0"/>
<keyword evidence="4" id="KW-1185">Reference proteome</keyword>
<reference evidence="3 4" key="1">
    <citation type="journal article" date="2022" name="Nat. Genet.">
        <title>Improved pea reference genome and pan-genome highlight genomic features and evolutionary characteristics.</title>
        <authorList>
            <person name="Yang T."/>
            <person name="Liu R."/>
            <person name="Luo Y."/>
            <person name="Hu S."/>
            <person name="Wang D."/>
            <person name="Wang C."/>
            <person name="Pandey M.K."/>
            <person name="Ge S."/>
            <person name="Xu Q."/>
            <person name="Li N."/>
            <person name="Li G."/>
            <person name="Huang Y."/>
            <person name="Saxena R.K."/>
            <person name="Ji Y."/>
            <person name="Li M."/>
            <person name="Yan X."/>
            <person name="He Y."/>
            <person name="Liu Y."/>
            <person name="Wang X."/>
            <person name="Xiang C."/>
            <person name="Varshney R.K."/>
            <person name="Ding H."/>
            <person name="Gao S."/>
            <person name="Zong X."/>
        </authorList>
    </citation>
    <scope>NUCLEOTIDE SEQUENCE [LARGE SCALE GENOMIC DNA]</scope>
    <source>
        <strain evidence="3 4">cv. Zhongwan 6</strain>
    </source>
</reference>
<evidence type="ECO:0000313" key="4">
    <source>
        <dbReference type="Proteomes" id="UP001058974"/>
    </source>
</evidence>